<evidence type="ECO:0000313" key="1">
    <source>
        <dbReference type="EMBL" id="ENZ10195.1"/>
    </source>
</evidence>
<dbReference type="Pfam" id="PF05133">
    <property type="entry name" value="SPP1_portal"/>
    <property type="match status" value="1"/>
</dbReference>
<name>A0A0E2H5L0_9FIRM</name>
<dbReference type="InterPro" id="IPR021145">
    <property type="entry name" value="Portal_protein_SPP1_Gp6-like"/>
</dbReference>
<dbReference type="PATRIC" id="fig|999408.3.peg.4639"/>
<dbReference type="AlphaFoldDB" id="A0A0E2H5L0"/>
<sequence length="459" mass="51874">MRFTKMLDLITNVLNKDADTQVDVCLTSQMADRIELWTRMYENRSPWVNGKDVLSASLAPAIASEIARLVTLELKSEVTGGPAADYLNEQYQRKVLKDLRRYVEYGCAKGGLVMKPYITRQGIEVQFVQADCFFPLSFDSSGRIIQCVFTEQFRKGQKIYTRLEIHTLQGSRVHITNRAFVATNDYSLGSEVTVSSIDRWSELVPELSLEGADRLLFGYFKVPLANADDSDSPLGVSVYSRAIGLIREADRRYSNICWEYEGTQLAVHIASSLLKYNQARDKFEYPGGHERLYRDVEYNTGAADKPFIDTFSPEIRDTALFNGFNNQLKLVEFNCNLAYGTLSDPQSVDKTATEIKTSRQRSYVMVSDTQMALQDALEDLVYAMGFWAALYGLIPAGSDYEVSSDWDDSVIMDAETERQTDRADVAMGVMSLAEYRSKWYGETLEEAARNLPEPALTEE</sequence>
<organism evidence="1 2">
    <name type="scientific">[Clostridium] clostridioforme 90A8</name>
    <dbReference type="NCBI Taxonomy" id="999408"/>
    <lineage>
        <taxon>Bacteria</taxon>
        <taxon>Bacillati</taxon>
        <taxon>Bacillota</taxon>
        <taxon>Clostridia</taxon>
        <taxon>Lachnospirales</taxon>
        <taxon>Lachnospiraceae</taxon>
        <taxon>Enterocloster</taxon>
    </lineage>
</organism>
<evidence type="ECO:0000313" key="2">
    <source>
        <dbReference type="Proteomes" id="UP000013085"/>
    </source>
</evidence>
<dbReference type="EMBL" id="AGYR01000048">
    <property type="protein sequence ID" value="ENZ10195.1"/>
    <property type="molecule type" value="Genomic_DNA"/>
</dbReference>
<comment type="caution">
    <text evidence="1">The sequence shown here is derived from an EMBL/GenBank/DDBJ whole genome shotgun (WGS) entry which is preliminary data.</text>
</comment>
<gene>
    <name evidence="1" type="ORF">HMPREF1090_04324</name>
</gene>
<protein>
    <submittedName>
        <fullName evidence="1">Phage portal protein</fullName>
    </submittedName>
</protein>
<dbReference type="RefSeq" id="WP_002594097.1">
    <property type="nucleotide sequence ID" value="NZ_KB850984.1"/>
</dbReference>
<dbReference type="HOGENOM" id="CLU_042280_0_0_9"/>
<dbReference type="Proteomes" id="UP000013085">
    <property type="component" value="Unassembled WGS sequence"/>
</dbReference>
<reference evidence="1 2" key="1">
    <citation type="submission" date="2013-01" db="EMBL/GenBank/DDBJ databases">
        <title>The Genome Sequence of Clostridium clostridioforme 90A8.</title>
        <authorList>
            <consortium name="The Broad Institute Genome Sequencing Platform"/>
            <person name="Earl A."/>
            <person name="Ward D."/>
            <person name="Feldgarden M."/>
            <person name="Gevers D."/>
            <person name="Courvalin P."/>
            <person name="Lambert T."/>
            <person name="Walker B."/>
            <person name="Young S.K."/>
            <person name="Zeng Q."/>
            <person name="Gargeya S."/>
            <person name="Fitzgerald M."/>
            <person name="Haas B."/>
            <person name="Abouelleil A."/>
            <person name="Alvarado L."/>
            <person name="Arachchi H.M."/>
            <person name="Berlin A.M."/>
            <person name="Chapman S.B."/>
            <person name="Dewar J."/>
            <person name="Goldberg J."/>
            <person name="Griggs A."/>
            <person name="Gujja S."/>
            <person name="Hansen M."/>
            <person name="Howarth C."/>
            <person name="Imamovic A."/>
            <person name="Larimer J."/>
            <person name="McCowan C."/>
            <person name="Murphy C."/>
            <person name="Neiman D."/>
            <person name="Pearson M."/>
            <person name="Priest M."/>
            <person name="Roberts A."/>
            <person name="Saif S."/>
            <person name="Shea T."/>
            <person name="Sisk P."/>
            <person name="Sykes S."/>
            <person name="Wortman J."/>
            <person name="Nusbaum C."/>
            <person name="Birren B."/>
        </authorList>
    </citation>
    <scope>NUCLEOTIDE SEQUENCE [LARGE SCALE GENOMIC DNA]</scope>
    <source>
        <strain evidence="1 2">90A8</strain>
    </source>
</reference>
<proteinExistence type="predicted"/>
<accession>A0A0E2H5L0</accession>